<keyword evidence="1" id="KW-0677">Repeat</keyword>
<dbReference type="InterPro" id="IPR011990">
    <property type="entry name" value="TPR-like_helical_dom_sf"/>
</dbReference>
<proteinExistence type="predicted"/>
<feature type="non-terminal residue" evidence="3">
    <location>
        <position position="127"/>
    </location>
</feature>
<dbReference type="SMART" id="SM00028">
    <property type="entry name" value="TPR"/>
    <property type="match status" value="2"/>
</dbReference>
<dbReference type="PANTHER" id="PTHR44943">
    <property type="entry name" value="CELLULOSE SYNTHASE OPERON PROTEIN C"/>
    <property type="match status" value="1"/>
</dbReference>
<dbReference type="InterPro" id="IPR019734">
    <property type="entry name" value="TPR_rpt"/>
</dbReference>
<reference evidence="3" key="1">
    <citation type="journal article" date="2014" name="Front. Microbiol.">
        <title>High frequency of phylogenetically diverse reductive dehalogenase-homologous genes in deep subseafloor sedimentary metagenomes.</title>
        <authorList>
            <person name="Kawai M."/>
            <person name="Futagami T."/>
            <person name="Toyoda A."/>
            <person name="Takaki Y."/>
            <person name="Nishi S."/>
            <person name="Hori S."/>
            <person name="Arai W."/>
            <person name="Tsubouchi T."/>
            <person name="Morono Y."/>
            <person name="Uchiyama I."/>
            <person name="Ito T."/>
            <person name="Fujiyama A."/>
            <person name="Inagaki F."/>
            <person name="Takami H."/>
        </authorList>
    </citation>
    <scope>NUCLEOTIDE SEQUENCE</scope>
    <source>
        <strain evidence="3">Expedition CK06-06</strain>
    </source>
</reference>
<name>X1CIW0_9ZZZZ</name>
<dbReference type="PANTHER" id="PTHR44943:SF8">
    <property type="entry name" value="TPR REPEAT-CONTAINING PROTEIN MJ0263"/>
    <property type="match status" value="1"/>
</dbReference>
<dbReference type="PROSITE" id="PS50005">
    <property type="entry name" value="TPR"/>
    <property type="match status" value="1"/>
</dbReference>
<dbReference type="EMBL" id="BART01034845">
    <property type="protein sequence ID" value="GAH08296.1"/>
    <property type="molecule type" value="Genomic_DNA"/>
</dbReference>
<dbReference type="PROSITE" id="PS50293">
    <property type="entry name" value="TPR_REGION"/>
    <property type="match status" value="1"/>
</dbReference>
<dbReference type="Gene3D" id="1.25.40.10">
    <property type="entry name" value="Tetratricopeptide repeat domain"/>
    <property type="match status" value="1"/>
</dbReference>
<dbReference type="AlphaFoldDB" id="X1CIW0"/>
<dbReference type="InterPro" id="IPR051685">
    <property type="entry name" value="Ycf3/AcsC/BcsC/TPR_MFPF"/>
</dbReference>
<protein>
    <submittedName>
        <fullName evidence="3">Uncharacterized protein</fullName>
    </submittedName>
</protein>
<dbReference type="SUPFAM" id="SSF48452">
    <property type="entry name" value="TPR-like"/>
    <property type="match status" value="1"/>
</dbReference>
<organism evidence="3">
    <name type="scientific">marine sediment metagenome</name>
    <dbReference type="NCBI Taxonomy" id="412755"/>
    <lineage>
        <taxon>unclassified sequences</taxon>
        <taxon>metagenomes</taxon>
        <taxon>ecological metagenomes</taxon>
    </lineage>
</organism>
<accession>X1CIW0</accession>
<evidence type="ECO:0000256" key="2">
    <source>
        <dbReference type="ARBA" id="ARBA00022803"/>
    </source>
</evidence>
<evidence type="ECO:0000313" key="3">
    <source>
        <dbReference type="EMBL" id="GAH08296.1"/>
    </source>
</evidence>
<sequence>MACFESTSYNRKEFFENLSKPFIWSDRARLEEMLEKNPDDDFSSYLLGRAYYNENRYEKAVKYLEKAKELNPNNADVWRLLGHSYESMAKTKTNLERAIESHKKANELNPNNFDILMELGAFELAIG</sequence>
<gene>
    <name evidence="3" type="ORF">S01H4_59422</name>
</gene>
<evidence type="ECO:0000256" key="1">
    <source>
        <dbReference type="ARBA" id="ARBA00022737"/>
    </source>
</evidence>
<keyword evidence="2" id="KW-0802">TPR repeat</keyword>
<comment type="caution">
    <text evidence="3">The sequence shown here is derived from an EMBL/GenBank/DDBJ whole genome shotgun (WGS) entry which is preliminary data.</text>
</comment>
<dbReference type="Pfam" id="PF14559">
    <property type="entry name" value="TPR_19"/>
    <property type="match status" value="1"/>
</dbReference>